<evidence type="ECO:0000256" key="2">
    <source>
        <dbReference type="ARBA" id="ARBA00005264"/>
    </source>
</evidence>
<feature type="domain" description="Nucleolar protein 10-like N-terminal" evidence="9">
    <location>
        <begin position="25"/>
        <end position="399"/>
    </location>
</feature>
<dbReference type="InterPro" id="IPR036322">
    <property type="entry name" value="WD40_repeat_dom_sf"/>
</dbReference>
<evidence type="ECO:0000259" key="8">
    <source>
        <dbReference type="Pfam" id="PF23097"/>
    </source>
</evidence>
<sequence length="804" mass="87453">MAFPKIYTVNGPSSTSSPTLPSWLAIKARPRNIGGHRKRTKTKHEVGQLELIQDFAFPEAAIKIKTTPDGTHAVGTGTYKPMMKVWDLEGLTVKFERVTDAENVDFVFLSDDWTKTLHLQRDRSLSLHTQSGLHHSVRLPLYGRSIAYHSPSSDALIGCTGTELYRFNLDEGRYMTPLSVARGWGDGRESEVEGVNVVDVNARHGLWSFGLDGGGGVVEFWDPRSRSALTRLVLPGTTLLPVQSVDPNSLLAQPEKKLSVTALASHPTDGLSLAVGTSSGHTLLYDLRSPTPFAVKDQGYGEPMRCVEWLKGGGAQEDAGRVVSADSKVIKVWDKNDASSNQLSLHPPATLTSLHAVPSSGLIFVACDAAQLSSYYVPELGPAPKWAGFLDSITEEMADDPAEGGKGAFRDFKFVDRNEIDTLGLSHLIGTPALKPYMHGYFLSLKLYTTARLIANPQSYSEYRDRLVAEKLASKSESRIRARRDQPKVNKALAERLRKAEEKEAALAERKKARQAAGAAAAGADAEVDDGEDEEMGEKGTARAGLLQDPRFKEIWQNPDFEVDEESREFALLNPATADKAAERKALGATGSRRTAVEEEEDESERGSSDLDEDESEDDEQSEDSDDGGLGQHDPRNLPESSRSRILPATEASRRMATLAAARAAKRSQPRLVTPTTAGSSSTSRTFGQRLSSSRPSSSTGTAKPDGVLAMRRHVDGGMEMSFVPQTTGGVDEQDEYSGGTARKDRGGGEEREPRGKKVERFGAGLEKGGEEQGGEDLGTMQREGRSKRRDPGRSGSKNAFRRK</sequence>
<proteinExistence type="inferred from homology"/>
<dbReference type="SUPFAM" id="SSF50978">
    <property type="entry name" value="WD40 repeat-like"/>
    <property type="match status" value="1"/>
</dbReference>
<dbReference type="Gene3D" id="2.130.10.10">
    <property type="entry name" value="YVTN repeat-like/Quinoprotein amine dehydrogenase"/>
    <property type="match status" value="1"/>
</dbReference>
<evidence type="ECO:0000256" key="4">
    <source>
        <dbReference type="ARBA" id="ARBA00022737"/>
    </source>
</evidence>
<dbReference type="GO" id="GO:0000462">
    <property type="term" value="P:maturation of SSU-rRNA from tricistronic rRNA transcript (SSU-rRNA, 5.8S rRNA, LSU-rRNA)"/>
    <property type="evidence" value="ECO:0007669"/>
    <property type="project" value="TreeGrafter"/>
</dbReference>
<dbReference type="InterPro" id="IPR056551">
    <property type="entry name" value="Beta-prop_NOL10_N"/>
</dbReference>
<evidence type="ECO:0000313" key="11">
    <source>
        <dbReference type="Proteomes" id="UP001164286"/>
    </source>
</evidence>
<dbReference type="Pfam" id="PF08159">
    <property type="entry name" value="NUC153"/>
    <property type="match status" value="1"/>
</dbReference>
<dbReference type="Proteomes" id="UP001164286">
    <property type="component" value="Unassembled WGS sequence"/>
</dbReference>
<feature type="compositionally biased region" description="Basic and acidic residues" evidence="6">
    <location>
        <begin position="742"/>
        <end position="761"/>
    </location>
</feature>
<protein>
    <submittedName>
        <fullName evidence="10">rRNA processing-related protein</fullName>
    </submittedName>
</protein>
<feature type="compositionally biased region" description="Acidic residues" evidence="6">
    <location>
        <begin position="598"/>
        <end position="627"/>
    </location>
</feature>
<keyword evidence="5" id="KW-0539">Nucleus</keyword>
<comment type="similarity">
    <text evidence="2">Belongs to the WD repeat NOL10/ENP2 family.</text>
</comment>
<evidence type="ECO:0000259" key="9">
    <source>
        <dbReference type="Pfam" id="PF23098"/>
    </source>
</evidence>
<feature type="compositionally biased region" description="Acidic residues" evidence="6">
    <location>
        <begin position="526"/>
        <end position="536"/>
    </location>
</feature>
<reference evidence="10" key="1">
    <citation type="journal article" date="2022" name="G3 (Bethesda)">
        <title>High quality genome of the basidiomycete yeast Dioszegia hungarica PDD-24b-2 isolated from cloud water.</title>
        <authorList>
            <person name="Jarrige D."/>
            <person name="Haridas S."/>
            <person name="Bleykasten-Grosshans C."/>
            <person name="Joly M."/>
            <person name="Nadalig T."/>
            <person name="Sancelme M."/>
            <person name="Vuilleumier S."/>
            <person name="Grigoriev I.V."/>
            <person name="Amato P."/>
            <person name="Bringel F."/>
        </authorList>
    </citation>
    <scope>NUCLEOTIDE SEQUENCE</scope>
    <source>
        <strain evidence="10">PDD-24b-2</strain>
    </source>
</reference>
<dbReference type="InterPro" id="IPR056550">
    <property type="entry name" value="NOL10_2nd"/>
</dbReference>
<dbReference type="PANTHER" id="PTHR14927">
    <property type="entry name" value="NUCLEOLAR PROTEIN 10"/>
    <property type="match status" value="1"/>
</dbReference>
<comment type="caution">
    <text evidence="10">The sequence shown here is derived from an EMBL/GenBank/DDBJ whole genome shotgun (WGS) entry which is preliminary data.</text>
</comment>
<gene>
    <name evidence="10" type="ORF">MKK02DRAFT_31542</name>
</gene>
<dbReference type="RefSeq" id="XP_052947805.1">
    <property type="nucleotide sequence ID" value="XM_053088320.1"/>
</dbReference>
<dbReference type="GO" id="GO:0030686">
    <property type="term" value="C:90S preribosome"/>
    <property type="evidence" value="ECO:0007669"/>
    <property type="project" value="TreeGrafter"/>
</dbReference>
<dbReference type="GO" id="GO:0032040">
    <property type="term" value="C:small-subunit processome"/>
    <property type="evidence" value="ECO:0007669"/>
    <property type="project" value="TreeGrafter"/>
</dbReference>
<dbReference type="EMBL" id="JAKWFO010000003">
    <property type="protein sequence ID" value="KAI9638028.1"/>
    <property type="molecule type" value="Genomic_DNA"/>
</dbReference>
<dbReference type="InterPro" id="IPR040382">
    <property type="entry name" value="NOL10/Enp2"/>
</dbReference>
<evidence type="ECO:0000313" key="10">
    <source>
        <dbReference type="EMBL" id="KAI9638028.1"/>
    </source>
</evidence>
<feature type="domain" description="Nucleolar protein 10-like second" evidence="8">
    <location>
        <begin position="409"/>
        <end position="456"/>
    </location>
</feature>
<name>A0AA38HD68_9TREE</name>
<evidence type="ECO:0000256" key="1">
    <source>
        <dbReference type="ARBA" id="ARBA00004604"/>
    </source>
</evidence>
<keyword evidence="11" id="KW-1185">Reference proteome</keyword>
<feature type="compositionally biased region" description="Polar residues" evidence="6">
    <location>
        <begin position="674"/>
        <end position="691"/>
    </location>
</feature>
<feature type="region of interest" description="Disordered" evidence="6">
    <location>
        <begin position="517"/>
        <end position="804"/>
    </location>
</feature>
<keyword evidence="3" id="KW-0853">WD repeat</keyword>
<evidence type="ECO:0000259" key="7">
    <source>
        <dbReference type="Pfam" id="PF08159"/>
    </source>
</evidence>
<keyword evidence="4" id="KW-0677">Repeat</keyword>
<accession>A0AA38HD68</accession>
<dbReference type="InterPro" id="IPR015943">
    <property type="entry name" value="WD40/YVTN_repeat-like_dom_sf"/>
</dbReference>
<evidence type="ECO:0000256" key="5">
    <source>
        <dbReference type="ARBA" id="ARBA00023242"/>
    </source>
</evidence>
<feature type="domain" description="NUC153" evidence="7">
    <location>
        <begin position="549"/>
        <end position="576"/>
    </location>
</feature>
<dbReference type="Pfam" id="PF23097">
    <property type="entry name" value="NOL10_2nd"/>
    <property type="match status" value="1"/>
</dbReference>
<organism evidence="10 11">
    <name type="scientific">Dioszegia hungarica</name>
    <dbReference type="NCBI Taxonomy" id="4972"/>
    <lineage>
        <taxon>Eukaryota</taxon>
        <taxon>Fungi</taxon>
        <taxon>Dikarya</taxon>
        <taxon>Basidiomycota</taxon>
        <taxon>Agaricomycotina</taxon>
        <taxon>Tremellomycetes</taxon>
        <taxon>Tremellales</taxon>
        <taxon>Bulleribasidiaceae</taxon>
        <taxon>Dioszegia</taxon>
    </lineage>
</organism>
<dbReference type="GeneID" id="77727525"/>
<comment type="subcellular location">
    <subcellularLocation>
        <location evidence="1">Nucleus</location>
        <location evidence="1">Nucleolus</location>
    </subcellularLocation>
</comment>
<dbReference type="InterPro" id="IPR012580">
    <property type="entry name" value="NUC153"/>
</dbReference>
<dbReference type="Pfam" id="PF23098">
    <property type="entry name" value="Beta-prop_NOL10_N"/>
    <property type="match status" value="1"/>
</dbReference>
<evidence type="ECO:0000256" key="3">
    <source>
        <dbReference type="ARBA" id="ARBA00022574"/>
    </source>
</evidence>
<dbReference type="PANTHER" id="PTHR14927:SF0">
    <property type="entry name" value="NUCLEOLAR PROTEIN 10"/>
    <property type="match status" value="1"/>
</dbReference>
<dbReference type="AlphaFoldDB" id="A0AA38HD68"/>
<evidence type="ECO:0000256" key="6">
    <source>
        <dbReference type="SAM" id="MobiDB-lite"/>
    </source>
</evidence>